<keyword evidence="1" id="KW-0472">Membrane</keyword>
<accession>A0A810N2J2</accession>
<keyword evidence="1" id="KW-1133">Transmembrane helix</keyword>
<organism evidence="3 4">
    <name type="scientific">Polymorphospora rubra</name>
    <dbReference type="NCBI Taxonomy" id="338584"/>
    <lineage>
        <taxon>Bacteria</taxon>
        <taxon>Bacillati</taxon>
        <taxon>Actinomycetota</taxon>
        <taxon>Actinomycetes</taxon>
        <taxon>Micromonosporales</taxon>
        <taxon>Micromonosporaceae</taxon>
        <taxon>Polymorphospora</taxon>
    </lineage>
</organism>
<evidence type="ECO:0000256" key="1">
    <source>
        <dbReference type="SAM" id="Phobius"/>
    </source>
</evidence>
<evidence type="ECO:0000313" key="3">
    <source>
        <dbReference type="EMBL" id="BCJ67672.1"/>
    </source>
</evidence>
<feature type="transmembrane region" description="Helical" evidence="1">
    <location>
        <begin position="176"/>
        <end position="196"/>
    </location>
</feature>
<dbReference type="PANTHER" id="PTHR14969">
    <property type="entry name" value="SPHINGOSINE-1-PHOSPHATE PHOSPHOHYDROLASE"/>
    <property type="match status" value="1"/>
</dbReference>
<dbReference type="AlphaFoldDB" id="A0A810N2J2"/>
<dbReference type="PANTHER" id="PTHR14969:SF13">
    <property type="entry name" value="AT30094P"/>
    <property type="match status" value="1"/>
</dbReference>
<proteinExistence type="predicted"/>
<feature type="transmembrane region" description="Helical" evidence="1">
    <location>
        <begin position="24"/>
        <end position="44"/>
    </location>
</feature>
<dbReference type="Pfam" id="PF01569">
    <property type="entry name" value="PAP2"/>
    <property type="match status" value="1"/>
</dbReference>
<evidence type="ECO:0000313" key="4">
    <source>
        <dbReference type="Proteomes" id="UP000680866"/>
    </source>
</evidence>
<sequence>MAGDAWNGCPAPAPAQPGPVTGSALLGTAAAAAAGLAALTVAVVTRRPALVAADTALARSAHHLAVRHPAVATAAARVTHLGDGRVVVGVLTATGVVLARNRRWRALALVAVAPAAGTLLCRAVRARVARTRPDRALRAADGYAFPSNHATNAALAAAAVTGVAWSRLPAPARPGVLAGALAAPAAVGATRVLLGVHWPSDVLAGWLVALTAVPAVAALARRRTAPNRPCRVWN</sequence>
<gene>
    <name evidence="3" type="ORF">Prubr_46930</name>
</gene>
<dbReference type="EMBL" id="AP023359">
    <property type="protein sequence ID" value="BCJ67672.1"/>
    <property type="molecule type" value="Genomic_DNA"/>
</dbReference>
<dbReference type="SMART" id="SM00014">
    <property type="entry name" value="acidPPc"/>
    <property type="match status" value="1"/>
</dbReference>
<name>A0A810N2J2_9ACTN</name>
<feature type="domain" description="Phosphatidic acid phosphatase type 2/haloperoxidase" evidence="2">
    <location>
        <begin position="107"/>
        <end position="217"/>
    </location>
</feature>
<dbReference type="InterPro" id="IPR000326">
    <property type="entry name" value="PAP2/HPO"/>
</dbReference>
<keyword evidence="4" id="KW-1185">Reference proteome</keyword>
<dbReference type="Gene3D" id="1.20.144.10">
    <property type="entry name" value="Phosphatidic acid phosphatase type 2/haloperoxidase"/>
    <property type="match status" value="1"/>
</dbReference>
<feature type="transmembrane region" description="Helical" evidence="1">
    <location>
        <begin position="202"/>
        <end position="220"/>
    </location>
</feature>
<reference evidence="3" key="1">
    <citation type="submission" date="2020-08" db="EMBL/GenBank/DDBJ databases">
        <title>Whole genome shotgun sequence of Polymorphospora rubra NBRC 101157.</title>
        <authorList>
            <person name="Komaki H."/>
            <person name="Tamura T."/>
        </authorList>
    </citation>
    <scope>NUCLEOTIDE SEQUENCE</scope>
    <source>
        <strain evidence="3">NBRC 101157</strain>
    </source>
</reference>
<dbReference type="SUPFAM" id="SSF48317">
    <property type="entry name" value="Acid phosphatase/Vanadium-dependent haloperoxidase"/>
    <property type="match status" value="1"/>
</dbReference>
<protein>
    <recommendedName>
        <fullName evidence="2">Phosphatidic acid phosphatase type 2/haloperoxidase domain-containing protein</fullName>
    </recommendedName>
</protein>
<dbReference type="KEGG" id="pry:Prubr_46930"/>
<dbReference type="Proteomes" id="UP000680866">
    <property type="component" value="Chromosome"/>
</dbReference>
<dbReference type="InterPro" id="IPR036938">
    <property type="entry name" value="PAP2/HPO_sf"/>
</dbReference>
<evidence type="ECO:0000259" key="2">
    <source>
        <dbReference type="SMART" id="SM00014"/>
    </source>
</evidence>
<keyword evidence="1" id="KW-0812">Transmembrane</keyword>